<dbReference type="InterPro" id="IPR050325">
    <property type="entry name" value="Prot/Nucl_acid_deglycase"/>
</dbReference>
<reference evidence="2" key="1">
    <citation type="submission" date="2021-10" db="EMBL/GenBank/DDBJ databases">
        <title>Anaerobic single-cell dispensing facilitates the cultivation of human gut bacteria.</title>
        <authorList>
            <person name="Afrizal A."/>
        </authorList>
    </citation>
    <scope>NUCLEOTIDE SEQUENCE</scope>
    <source>
        <strain evidence="2">CLA-AA-H250</strain>
    </source>
</reference>
<gene>
    <name evidence="2" type="ORF">LKD31_01500</name>
</gene>
<dbReference type="NCBIfam" id="TIGR01383">
    <property type="entry name" value="not_thiJ"/>
    <property type="match status" value="1"/>
</dbReference>
<keyword evidence="3" id="KW-1185">Reference proteome</keyword>
<organism evidence="2 3">
    <name type="scientific">Hominenteromicrobium mulieris</name>
    <dbReference type="NCBI Taxonomy" id="2885357"/>
    <lineage>
        <taxon>Bacteria</taxon>
        <taxon>Bacillati</taxon>
        <taxon>Bacillota</taxon>
        <taxon>Clostridia</taxon>
        <taxon>Eubacteriales</taxon>
        <taxon>Oscillospiraceae</taxon>
        <taxon>Hominenteromicrobium</taxon>
    </lineage>
</organism>
<dbReference type="Proteomes" id="UP001199424">
    <property type="component" value="Unassembled WGS sequence"/>
</dbReference>
<name>A0AAE3DHN3_9FIRM</name>
<dbReference type="EMBL" id="JAJEQC010000001">
    <property type="protein sequence ID" value="MCC2135692.1"/>
    <property type="molecule type" value="Genomic_DNA"/>
</dbReference>
<dbReference type="InterPro" id="IPR002818">
    <property type="entry name" value="DJ-1/PfpI"/>
</dbReference>
<dbReference type="CDD" id="cd03135">
    <property type="entry name" value="GATase1_DJ-1"/>
    <property type="match status" value="1"/>
</dbReference>
<protein>
    <submittedName>
        <fullName evidence="2">DJ-1/PfpI family protein</fullName>
    </submittedName>
</protein>
<dbReference type="InterPro" id="IPR029062">
    <property type="entry name" value="Class_I_gatase-like"/>
</dbReference>
<dbReference type="AlphaFoldDB" id="A0AAE3DHN3"/>
<dbReference type="SUPFAM" id="SSF52317">
    <property type="entry name" value="Class I glutamine amidotransferase-like"/>
    <property type="match status" value="1"/>
</dbReference>
<feature type="domain" description="DJ-1/PfpI" evidence="1">
    <location>
        <begin position="2"/>
        <end position="159"/>
    </location>
</feature>
<dbReference type="Gene3D" id="3.40.50.880">
    <property type="match status" value="1"/>
</dbReference>
<dbReference type="PANTHER" id="PTHR48094">
    <property type="entry name" value="PROTEIN/NUCLEIC ACID DEGLYCASE DJ-1-RELATED"/>
    <property type="match status" value="1"/>
</dbReference>
<evidence type="ECO:0000313" key="3">
    <source>
        <dbReference type="Proteomes" id="UP001199424"/>
    </source>
</evidence>
<proteinExistence type="predicted"/>
<sequence length="180" mass="18895">MIYVFLANGFEEIEALAPVDILRRAELEVKIVGVGGKTITGSHGITVTADIEEKDVTTDDMELMILPGGMPGTLNLEKSPIVTTCAEYCAKNDIYLAAICAAPSVLGHLGLLNGKEAICFPGFEGELKGATISEKPVCVDGKIVTAKGMGVAVQFGLTLAGLMVGKDVEKKIHDGIQCTD</sequence>
<evidence type="ECO:0000313" key="2">
    <source>
        <dbReference type="EMBL" id="MCC2135692.1"/>
    </source>
</evidence>
<evidence type="ECO:0000259" key="1">
    <source>
        <dbReference type="Pfam" id="PF01965"/>
    </source>
</evidence>
<dbReference type="RefSeq" id="WP_308448317.1">
    <property type="nucleotide sequence ID" value="NZ_JAJEQC010000001.1"/>
</dbReference>
<accession>A0AAE3DHN3</accession>
<dbReference type="Pfam" id="PF01965">
    <property type="entry name" value="DJ-1_PfpI"/>
    <property type="match status" value="1"/>
</dbReference>
<dbReference type="PANTHER" id="PTHR48094:SF12">
    <property type="entry name" value="PARKINSON DISEASE PROTEIN 7 HOMOLOG"/>
    <property type="match status" value="1"/>
</dbReference>
<comment type="caution">
    <text evidence="2">The sequence shown here is derived from an EMBL/GenBank/DDBJ whole genome shotgun (WGS) entry which is preliminary data.</text>
</comment>
<dbReference type="InterPro" id="IPR006287">
    <property type="entry name" value="DJ-1"/>
</dbReference>
<dbReference type="GO" id="GO:0005737">
    <property type="term" value="C:cytoplasm"/>
    <property type="evidence" value="ECO:0007669"/>
    <property type="project" value="TreeGrafter"/>
</dbReference>